<dbReference type="CDD" id="cd09272">
    <property type="entry name" value="RNase_HI_RT_Ty1"/>
    <property type="match status" value="1"/>
</dbReference>
<evidence type="ECO:0000313" key="3">
    <source>
        <dbReference type="Proteomes" id="UP000053732"/>
    </source>
</evidence>
<keyword evidence="2" id="KW-0808">Transferase</keyword>
<evidence type="ECO:0000259" key="1">
    <source>
        <dbReference type="Pfam" id="PF07727"/>
    </source>
</evidence>
<dbReference type="InterPro" id="IPR013103">
    <property type="entry name" value="RVT_2"/>
</dbReference>
<dbReference type="InterPro" id="IPR043502">
    <property type="entry name" value="DNA/RNA_pol_sf"/>
</dbReference>
<dbReference type="Pfam" id="PF07727">
    <property type="entry name" value="RVT_2"/>
    <property type="match status" value="1"/>
</dbReference>
<evidence type="ECO:0000313" key="2">
    <source>
        <dbReference type="EMBL" id="CRL22459.1"/>
    </source>
</evidence>
<dbReference type="STRING" id="1429867.A0A0G4P872"/>
<dbReference type="PANTHER" id="PTHR11439:SF467">
    <property type="entry name" value="INTEGRASE CATALYTIC DOMAIN-CONTAINING PROTEIN"/>
    <property type="match status" value="1"/>
</dbReference>
<organism evidence="2 3">
    <name type="scientific">Penicillium camemberti (strain FM 013)</name>
    <dbReference type="NCBI Taxonomy" id="1429867"/>
    <lineage>
        <taxon>Eukaryota</taxon>
        <taxon>Fungi</taxon>
        <taxon>Dikarya</taxon>
        <taxon>Ascomycota</taxon>
        <taxon>Pezizomycotina</taxon>
        <taxon>Eurotiomycetes</taxon>
        <taxon>Eurotiomycetidae</taxon>
        <taxon>Eurotiales</taxon>
        <taxon>Aspergillaceae</taxon>
        <taxon>Penicillium</taxon>
    </lineage>
</organism>
<reference evidence="2 3" key="1">
    <citation type="journal article" date="2014" name="Nat. Commun.">
        <title>Multiple recent horizontal transfers of a large genomic region in cheese making fungi.</title>
        <authorList>
            <person name="Cheeseman K."/>
            <person name="Ropars J."/>
            <person name="Renault P."/>
            <person name="Dupont J."/>
            <person name="Gouzy J."/>
            <person name="Branca A."/>
            <person name="Abraham A.L."/>
            <person name="Ceppi M."/>
            <person name="Conseiller E."/>
            <person name="Debuchy R."/>
            <person name="Malagnac F."/>
            <person name="Goarin A."/>
            <person name="Silar P."/>
            <person name="Lacoste S."/>
            <person name="Sallet E."/>
            <person name="Bensimon A."/>
            <person name="Giraud T."/>
            <person name="Brygoo Y."/>
        </authorList>
    </citation>
    <scope>NUCLEOTIDE SEQUENCE [LARGE SCALE GENOMIC DNA]</scope>
    <source>
        <strain evidence="3">FM 013</strain>
    </source>
</reference>
<proteinExistence type="predicted"/>
<dbReference type="Proteomes" id="UP000053732">
    <property type="component" value="Unassembled WGS sequence"/>
</dbReference>
<sequence>MGLTIMMIHVDDFIIAAPTDEEIENVVNQLRQHYDLKDLGEPKQYLNCALHRDYDRRTITMSQKAYVQKVLRSANAGSGWKDTPLPAAWRETPADATNVLDDEAFDQYQSIVGMLNWLAVKTRPDIRFAVTRLQHRLANPTLTDLDAMLHVVKYLRKRPDIGIVLGRTDELRFYAHADASHADWEDSKSTEGCVWYLAGSPVMWSTKKQTITANSTTVAEWCALDQPCRDAIWLNKIAYSFMLPEQRPIEIYTDNINSQLLISKKGGKSANRWLNLRYFFVKDAVAQGHVEVHRVDTKRNAADGFTKALAKDQFEVFTELIGMC</sequence>
<gene>
    <name evidence="2" type="ORF">PCAMFM013_S007g000440</name>
</gene>
<feature type="domain" description="Reverse transcriptase Ty1/copia-type" evidence="1">
    <location>
        <begin position="5"/>
        <end position="76"/>
    </location>
</feature>
<keyword evidence="2" id="KW-0695">RNA-directed DNA polymerase</keyword>
<dbReference type="AlphaFoldDB" id="A0A0G4P872"/>
<protein>
    <submittedName>
        <fullName evidence="2">Reverse transcriptase, RNA-dependent DNA polymerase</fullName>
    </submittedName>
</protein>
<dbReference type="PANTHER" id="PTHR11439">
    <property type="entry name" value="GAG-POL-RELATED RETROTRANSPOSON"/>
    <property type="match status" value="1"/>
</dbReference>
<accession>A0A0G4P872</accession>
<name>A0A0G4P872_PENC3</name>
<dbReference type="GO" id="GO:0003964">
    <property type="term" value="F:RNA-directed DNA polymerase activity"/>
    <property type="evidence" value="ECO:0007669"/>
    <property type="project" value="UniProtKB-KW"/>
</dbReference>
<dbReference type="SUPFAM" id="SSF56672">
    <property type="entry name" value="DNA/RNA polymerases"/>
    <property type="match status" value="1"/>
</dbReference>
<dbReference type="EMBL" id="HG793140">
    <property type="protein sequence ID" value="CRL22459.1"/>
    <property type="molecule type" value="Genomic_DNA"/>
</dbReference>
<keyword evidence="3" id="KW-1185">Reference proteome</keyword>
<keyword evidence="2" id="KW-0548">Nucleotidyltransferase</keyword>